<dbReference type="InterPro" id="IPR011330">
    <property type="entry name" value="Glyco_hydro/deAcase_b/a-brl"/>
</dbReference>
<evidence type="ECO:0000256" key="2">
    <source>
        <dbReference type="ARBA" id="ARBA00022801"/>
    </source>
</evidence>
<feature type="domain" description="NodB homology" evidence="4">
    <location>
        <begin position="67"/>
        <end position="248"/>
    </location>
</feature>
<dbReference type="CDD" id="cd10917">
    <property type="entry name" value="CE4_NodB_like_6s_7s"/>
    <property type="match status" value="1"/>
</dbReference>
<feature type="chain" id="PRO_5045719164" evidence="3">
    <location>
        <begin position="22"/>
        <end position="261"/>
    </location>
</feature>
<reference evidence="5" key="1">
    <citation type="submission" date="2021-11" db="EMBL/GenBank/DDBJ databases">
        <title>Description of a new species Pelosinus isolated from the bottom sediments of Lake Baikal.</title>
        <authorList>
            <person name="Zakharyuk A."/>
        </authorList>
    </citation>
    <scope>NUCLEOTIDE SEQUENCE</scope>
    <source>
        <strain evidence="5">Bkl1</strain>
    </source>
</reference>
<dbReference type="Gene3D" id="3.20.20.370">
    <property type="entry name" value="Glycoside hydrolase/deacetylase"/>
    <property type="match status" value="1"/>
</dbReference>
<gene>
    <name evidence="5" type="ORF">LMF89_16790</name>
</gene>
<dbReference type="PROSITE" id="PS51677">
    <property type="entry name" value="NODB"/>
    <property type="match status" value="1"/>
</dbReference>
<keyword evidence="1" id="KW-0479">Metal-binding</keyword>
<evidence type="ECO:0000256" key="1">
    <source>
        <dbReference type="ARBA" id="ARBA00022723"/>
    </source>
</evidence>
<dbReference type="PANTHER" id="PTHR10587:SF133">
    <property type="entry name" value="CHITIN DEACETYLASE 1-RELATED"/>
    <property type="match status" value="1"/>
</dbReference>
<comment type="caution">
    <text evidence="5">The sequence shown here is derived from an EMBL/GenBank/DDBJ whole genome shotgun (WGS) entry which is preliminary data.</text>
</comment>
<keyword evidence="2" id="KW-0378">Hydrolase</keyword>
<keyword evidence="3" id="KW-0732">Signal</keyword>
<proteinExistence type="predicted"/>
<dbReference type="InterPro" id="IPR002509">
    <property type="entry name" value="NODB_dom"/>
</dbReference>
<name>A0ABS8HV13_9FIRM</name>
<sequence length="261" mass="29203">MNKQKLLLLCGLLSIILLVTSCTPAKKPETQVIPEMGEETTPADNDKYKRGNNIPGKLYWAGSAHDKKIALTFDDGPENDWTPKILAILKEKDIKATFFVIGKQAKVYPDMLRKIDEEGHIIGNHTFDHADLTKLDAPSVTKEIAECALVINRIIGKTPTLVRPPFGFHNEIADTAIYSRNNKIILWSLDTDDWQGPDAATVKERVVPKMKNGYIILQHNGVNPYLGGSVEALPIMIEELKKQGYAFVTIPELLELQPYEK</sequence>
<dbReference type="EMBL" id="JAJHJB010000025">
    <property type="protein sequence ID" value="MCC5467002.1"/>
    <property type="molecule type" value="Genomic_DNA"/>
</dbReference>
<dbReference type="Proteomes" id="UP001165492">
    <property type="component" value="Unassembled WGS sequence"/>
</dbReference>
<dbReference type="Pfam" id="PF01522">
    <property type="entry name" value="Polysacc_deac_1"/>
    <property type="match status" value="1"/>
</dbReference>
<dbReference type="InterPro" id="IPR050248">
    <property type="entry name" value="Polysacc_deacetylase_ArnD"/>
</dbReference>
<dbReference type="PANTHER" id="PTHR10587">
    <property type="entry name" value="GLYCOSYL TRANSFERASE-RELATED"/>
    <property type="match status" value="1"/>
</dbReference>
<evidence type="ECO:0000313" key="5">
    <source>
        <dbReference type="EMBL" id="MCC5467002.1"/>
    </source>
</evidence>
<evidence type="ECO:0000256" key="3">
    <source>
        <dbReference type="SAM" id="SignalP"/>
    </source>
</evidence>
<evidence type="ECO:0000313" key="6">
    <source>
        <dbReference type="Proteomes" id="UP001165492"/>
    </source>
</evidence>
<evidence type="ECO:0000259" key="4">
    <source>
        <dbReference type="PROSITE" id="PS51677"/>
    </source>
</evidence>
<accession>A0ABS8HV13</accession>
<dbReference type="SUPFAM" id="SSF88713">
    <property type="entry name" value="Glycoside hydrolase/deacetylase"/>
    <property type="match status" value="1"/>
</dbReference>
<protein>
    <submittedName>
        <fullName evidence="5">Polysaccharide deacetylase family protein</fullName>
    </submittedName>
</protein>
<dbReference type="PROSITE" id="PS51257">
    <property type="entry name" value="PROKAR_LIPOPROTEIN"/>
    <property type="match status" value="1"/>
</dbReference>
<keyword evidence="6" id="KW-1185">Reference proteome</keyword>
<dbReference type="RefSeq" id="WP_229536078.1">
    <property type="nucleotide sequence ID" value="NZ_JAJHJB010000025.1"/>
</dbReference>
<organism evidence="5 6">
    <name type="scientific">Pelosinus baikalensis</name>
    <dbReference type="NCBI Taxonomy" id="2892015"/>
    <lineage>
        <taxon>Bacteria</taxon>
        <taxon>Bacillati</taxon>
        <taxon>Bacillota</taxon>
        <taxon>Negativicutes</taxon>
        <taxon>Selenomonadales</taxon>
        <taxon>Sporomusaceae</taxon>
        <taxon>Pelosinus</taxon>
    </lineage>
</organism>
<feature type="signal peptide" evidence="3">
    <location>
        <begin position="1"/>
        <end position="21"/>
    </location>
</feature>